<dbReference type="InterPro" id="IPR035901">
    <property type="entry name" value="GIY-YIG_endonuc_sf"/>
</dbReference>
<dbReference type="Gene3D" id="3.40.1440.10">
    <property type="entry name" value="GIY-YIG endonuclease"/>
    <property type="match status" value="1"/>
</dbReference>
<organism evidence="1 2">
    <name type="scientific">Enhydrobacter aerosaccus</name>
    <dbReference type="NCBI Taxonomy" id="225324"/>
    <lineage>
        <taxon>Bacteria</taxon>
        <taxon>Pseudomonadati</taxon>
        <taxon>Pseudomonadota</taxon>
        <taxon>Alphaproteobacteria</taxon>
        <taxon>Hyphomicrobiales</taxon>
        <taxon>Enhydrobacter</taxon>
    </lineage>
</organism>
<dbReference type="OrthoDB" id="7270972at2"/>
<dbReference type="STRING" id="225324.SAMN02745126_06471"/>
<evidence type="ECO:0000313" key="2">
    <source>
        <dbReference type="Proteomes" id="UP000190092"/>
    </source>
</evidence>
<reference evidence="2" key="1">
    <citation type="submission" date="2017-02" db="EMBL/GenBank/DDBJ databases">
        <authorList>
            <person name="Varghese N."/>
            <person name="Submissions S."/>
        </authorList>
    </citation>
    <scope>NUCLEOTIDE SEQUENCE [LARGE SCALE GENOMIC DNA]</scope>
    <source>
        <strain evidence="2">ATCC 27094</strain>
    </source>
</reference>
<dbReference type="Proteomes" id="UP000190092">
    <property type="component" value="Unassembled WGS sequence"/>
</dbReference>
<name>A0A1T4TLI2_9HYPH</name>
<dbReference type="AlphaFoldDB" id="A0A1T4TLI2"/>
<dbReference type="CDD" id="cd10451">
    <property type="entry name" value="GIY-YIG_LuxR_like"/>
    <property type="match status" value="1"/>
</dbReference>
<dbReference type="EMBL" id="FUWJ01000020">
    <property type="protein sequence ID" value="SKA41099.1"/>
    <property type="molecule type" value="Genomic_DNA"/>
</dbReference>
<dbReference type="RefSeq" id="WP_085938195.1">
    <property type="nucleotide sequence ID" value="NZ_FUWJ01000020.1"/>
</dbReference>
<protein>
    <recommendedName>
        <fullName evidence="3">GIY-YIG nuclease family protein</fullName>
    </recommendedName>
</protein>
<gene>
    <name evidence="1" type="ORF">SAMN02745126_06471</name>
</gene>
<proteinExistence type="predicted"/>
<dbReference type="SUPFAM" id="SSF82771">
    <property type="entry name" value="GIY-YIG endonuclease"/>
    <property type="match status" value="1"/>
</dbReference>
<evidence type="ECO:0000313" key="1">
    <source>
        <dbReference type="EMBL" id="SKA41099.1"/>
    </source>
</evidence>
<keyword evidence="2" id="KW-1185">Reference proteome</keyword>
<evidence type="ECO:0008006" key="3">
    <source>
        <dbReference type="Google" id="ProtNLM"/>
    </source>
</evidence>
<sequence length="111" mass="12774">MKGVDRKAAVAAYKERKAVAGIYAIRCLSTDERWIGRAPDLSTIQNRLWFTLRQGSFPHRALQMAWNEHGMSNFVFEEIERLEDEPLALIRDGLLKNRLAHWCQTLGAHPI</sequence>
<accession>A0A1T4TLI2</accession>